<reference evidence="2" key="1">
    <citation type="submission" date="2014-03" db="EMBL/GenBank/DDBJ databases">
        <authorList>
            <person name="Aksoy S."/>
            <person name="Warren W."/>
            <person name="Wilson R.K."/>
        </authorList>
    </citation>
    <scope>NUCLEOTIDE SEQUENCE [LARGE SCALE GENOMIC DNA]</scope>
    <source>
        <strain evidence="2">IAEA</strain>
    </source>
</reference>
<dbReference type="AlphaFoldDB" id="A0A1A9WUJ3"/>
<name>A0A1A9WUJ3_9MUSC</name>
<accession>A0A1A9WUJ3</accession>
<dbReference type="EnsemblMetazoa" id="GBRI032712-RA">
    <property type="protein sequence ID" value="GBRI032712-PA"/>
    <property type="gene ID" value="GBRI032712"/>
</dbReference>
<protein>
    <submittedName>
        <fullName evidence="1">Uncharacterized protein</fullName>
    </submittedName>
</protein>
<reference evidence="1" key="2">
    <citation type="submission" date="2020-05" db="UniProtKB">
        <authorList>
            <consortium name="EnsemblMetazoa"/>
        </authorList>
    </citation>
    <scope>IDENTIFICATION</scope>
    <source>
        <strain evidence="1">IAEA</strain>
    </source>
</reference>
<keyword evidence="2" id="KW-1185">Reference proteome</keyword>
<dbReference type="VEuPathDB" id="VectorBase:GBRI032712"/>
<sequence>MLDERKAMRYPLMSYGKGLESAKQHREREQKDLELTTEMADDMDFNFLSVMLSGLIYLVEYIAKHGLNKLDPRPCAVHKYTSLTDISGSYELYDFYAPSINNSYVKM</sequence>
<dbReference type="STRING" id="37001.A0A1A9WUJ3"/>
<organism evidence="1 2">
    <name type="scientific">Glossina brevipalpis</name>
    <dbReference type="NCBI Taxonomy" id="37001"/>
    <lineage>
        <taxon>Eukaryota</taxon>
        <taxon>Metazoa</taxon>
        <taxon>Ecdysozoa</taxon>
        <taxon>Arthropoda</taxon>
        <taxon>Hexapoda</taxon>
        <taxon>Insecta</taxon>
        <taxon>Pterygota</taxon>
        <taxon>Neoptera</taxon>
        <taxon>Endopterygota</taxon>
        <taxon>Diptera</taxon>
        <taxon>Brachycera</taxon>
        <taxon>Muscomorpha</taxon>
        <taxon>Hippoboscoidea</taxon>
        <taxon>Glossinidae</taxon>
        <taxon>Glossina</taxon>
    </lineage>
</organism>
<dbReference type="Proteomes" id="UP000091820">
    <property type="component" value="Unassembled WGS sequence"/>
</dbReference>
<evidence type="ECO:0000313" key="1">
    <source>
        <dbReference type="EnsemblMetazoa" id="GBRI032712-PA"/>
    </source>
</evidence>
<proteinExistence type="predicted"/>
<evidence type="ECO:0000313" key="2">
    <source>
        <dbReference type="Proteomes" id="UP000091820"/>
    </source>
</evidence>